<sequence length="113" mass="13353">MRPWERKAHIELTATPILTLFRRHSSNIHLIMSAKLRRSFMHNWFAVEAIPMWTVVSFVVVGGTWYLARLARGPNIVWTKANPTPWNNIQQDETPKILTVNQKFDKKWSREKL</sequence>
<accession>A0A4V3XGD9</accession>
<reference evidence="2" key="1">
    <citation type="submission" date="2019-02" db="EMBL/GenBank/DDBJ databases">
        <title>Genome sequencing of the rare red list fungi Bondarzewia mesenterica.</title>
        <authorList>
            <person name="Buettner E."/>
            <person name="Kellner H."/>
        </authorList>
    </citation>
    <scope>NUCLEOTIDE SEQUENCE [LARGE SCALE GENOMIC DNA]</scope>
    <source>
        <strain evidence="2">DSM 108281</strain>
    </source>
</reference>
<keyword evidence="1" id="KW-1133">Transmembrane helix</keyword>
<dbReference type="EMBL" id="SGPL01000009">
    <property type="protein sequence ID" value="THH21033.1"/>
    <property type="molecule type" value="Genomic_DNA"/>
</dbReference>
<evidence type="ECO:0000256" key="1">
    <source>
        <dbReference type="SAM" id="Phobius"/>
    </source>
</evidence>
<dbReference type="PANTHER" id="PTHR14256">
    <property type="entry name" value="NADH-UBIQUINONE OXIDOREDUCTASE MLRQ SUBUNIT"/>
    <property type="match status" value="1"/>
</dbReference>
<evidence type="ECO:0008006" key="4">
    <source>
        <dbReference type="Google" id="ProtNLM"/>
    </source>
</evidence>
<comment type="caution">
    <text evidence="2">The sequence shown here is derived from an EMBL/GenBank/DDBJ whole genome shotgun (WGS) entry which is preliminary data.</text>
</comment>
<dbReference type="PANTHER" id="PTHR14256:SF1">
    <property type="entry name" value="GEO09626P1"/>
    <property type="match status" value="1"/>
</dbReference>
<organism evidence="2 3">
    <name type="scientific">Bondarzewia mesenterica</name>
    <dbReference type="NCBI Taxonomy" id="1095465"/>
    <lineage>
        <taxon>Eukaryota</taxon>
        <taxon>Fungi</taxon>
        <taxon>Dikarya</taxon>
        <taxon>Basidiomycota</taxon>
        <taxon>Agaricomycotina</taxon>
        <taxon>Agaricomycetes</taxon>
        <taxon>Russulales</taxon>
        <taxon>Bondarzewiaceae</taxon>
        <taxon>Bondarzewia</taxon>
    </lineage>
</organism>
<gene>
    <name evidence="2" type="ORF">EW146_g430</name>
</gene>
<dbReference type="Proteomes" id="UP000310158">
    <property type="component" value="Unassembled WGS sequence"/>
</dbReference>
<evidence type="ECO:0000313" key="2">
    <source>
        <dbReference type="EMBL" id="THH21033.1"/>
    </source>
</evidence>
<dbReference type="OrthoDB" id="5511684at2759"/>
<dbReference type="InterPro" id="IPR010530">
    <property type="entry name" value="B12D"/>
</dbReference>
<proteinExistence type="predicted"/>
<evidence type="ECO:0000313" key="3">
    <source>
        <dbReference type="Proteomes" id="UP000310158"/>
    </source>
</evidence>
<name>A0A4V3XGD9_9AGAM</name>
<dbReference type="Pfam" id="PF06522">
    <property type="entry name" value="B12D"/>
    <property type="match status" value="1"/>
</dbReference>
<feature type="transmembrane region" description="Helical" evidence="1">
    <location>
        <begin position="45"/>
        <end position="68"/>
    </location>
</feature>
<dbReference type="AlphaFoldDB" id="A0A4V3XGD9"/>
<keyword evidence="3" id="KW-1185">Reference proteome</keyword>
<keyword evidence="1" id="KW-0812">Transmembrane</keyword>
<keyword evidence="1" id="KW-0472">Membrane</keyword>
<protein>
    <recommendedName>
        <fullName evidence="4">NADH dehydrogenase [ubiquinone] 1 alpha subcomplex subunit 4</fullName>
    </recommendedName>
</protein>